<accession>A0A166I652</accession>
<evidence type="ECO:0000313" key="2">
    <source>
        <dbReference type="Proteomes" id="UP000076555"/>
    </source>
</evidence>
<reference evidence="1 2" key="1">
    <citation type="submission" date="2016-04" db="EMBL/GenBank/DDBJ databases">
        <title>Draft Genome Assembly of the Bloom-forming Cyanobacterium Nodularia spumigena Strain CENA596 in Shrimp Production Ponds.</title>
        <authorList>
            <person name="Popin R.V."/>
            <person name="Rigonato J."/>
            <person name="Abreu V.A."/>
            <person name="Andreote A.P."/>
            <person name="Silveira S.B."/>
            <person name="Odebrecht C."/>
            <person name="Fiore M.F."/>
        </authorList>
    </citation>
    <scope>NUCLEOTIDE SEQUENCE [LARGE SCALE GENOMIC DNA]</scope>
    <source>
        <strain evidence="1 2">CENA596</strain>
    </source>
</reference>
<comment type="caution">
    <text evidence="1">The sequence shown here is derived from an EMBL/GenBank/DDBJ whole genome shotgun (WGS) entry which is preliminary data.</text>
</comment>
<dbReference type="Proteomes" id="UP000076555">
    <property type="component" value="Unassembled WGS sequence"/>
</dbReference>
<name>A0A166I652_NODSP</name>
<evidence type="ECO:0000313" key="1">
    <source>
        <dbReference type="EMBL" id="KZL47944.1"/>
    </source>
</evidence>
<organism evidence="1 2">
    <name type="scientific">Nodularia spumigena CENA596</name>
    <dbReference type="NCBI Taxonomy" id="1819295"/>
    <lineage>
        <taxon>Bacteria</taxon>
        <taxon>Bacillati</taxon>
        <taxon>Cyanobacteriota</taxon>
        <taxon>Cyanophyceae</taxon>
        <taxon>Nostocales</taxon>
        <taxon>Nodulariaceae</taxon>
        <taxon>Nodularia</taxon>
    </lineage>
</organism>
<dbReference type="EMBL" id="LWAJ01000270">
    <property type="protein sequence ID" value="KZL47944.1"/>
    <property type="molecule type" value="Genomic_DNA"/>
</dbReference>
<protein>
    <submittedName>
        <fullName evidence="1">Uncharacterized protein</fullName>
    </submittedName>
</protein>
<dbReference type="AlphaFoldDB" id="A0A166I652"/>
<gene>
    <name evidence="1" type="ORF">A2T98_20665</name>
</gene>
<sequence>MLQFYILPLRNARTAITSGPAMRISPTETSWKITSQLRLLKASNIFSLVLLTFQNTVTSVAKLAINHIWLWAVTFNLLNKIIGK</sequence>
<proteinExistence type="predicted"/>